<dbReference type="Proteomes" id="UP000323144">
    <property type="component" value="Chromosome"/>
</dbReference>
<organism evidence="2 3">
    <name type="scientific">Spiroplasma chinense</name>
    <dbReference type="NCBI Taxonomy" id="216932"/>
    <lineage>
        <taxon>Bacteria</taxon>
        <taxon>Bacillati</taxon>
        <taxon>Mycoplasmatota</taxon>
        <taxon>Mollicutes</taxon>
        <taxon>Entomoplasmatales</taxon>
        <taxon>Spiroplasmataceae</taxon>
        <taxon>Spiroplasma</taxon>
    </lineage>
</organism>
<keyword evidence="1" id="KW-0472">Membrane</keyword>
<feature type="transmembrane region" description="Helical" evidence="1">
    <location>
        <begin position="314"/>
        <end position="331"/>
    </location>
</feature>
<evidence type="ECO:0000313" key="3">
    <source>
        <dbReference type="Proteomes" id="UP000323144"/>
    </source>
</evidence>
<dbReference type="RefSeq" id="WP_166507987.1">
    <property type="nucleotide sequence ID" value="NZ_CP043026.1"/>
</dbReference>
<feature type="transmembrane region" description="Helical" evidence="1">
    <location>
        <begin position="289"/>
        <end position="307"/>
    </location>
</feature>
<keyword evidence="1" id="KW-0812">Transmembrane</keyword>
<name>A0A5B9Y469_9MOLU</name>
<feature type="transmembrane region" description="Helical" evidence="1">
    <location>
        <begin position="337"/>
        <end position="364"/>
    </location>
</feature>
<feature type="transmembrane region" description="Helical" evidence="1">
    <location>
        <begin position="6"/>
        <end position="27"/>
    </location>
</feature>
<dbReference type="NCBIfam" id="NF043061">
    <property type="entry name" value="MMSYN1_0325"/>
    <property type="match status" value="1"/>
</dbReference>
<sequence>MNNWDLTILMPIILVLGLAVFCFLIFNEKLKKDVIFFILEVAIFWIAAGFITFQFSSSKLLAISSISKAGYIILLLFSSSLFTIFLKPIATFFTGVIRMRKVWLWISYGCLIIISLILFIVPAINATTFIVGSIFLSVLLATSTIHYLFLNEQYFYRINTLPVTWILFTVIGFSTLLSFYFSNLQEVVIKSNFKYIDLSCLFMGIIVLAMSFIKKENKSTAGVFDPTVISQLPKKNNYYLLLIYCLTFFIALTYYLSSSLTTKYFIQIRLIEKQYAQETIRLMSRLFDLSFLAPSILVSYFIFKYLLKYFGQKYFFVINNFLLFGCYTALAFITNPFAFLCVNILIGVFYNQLIYTLFSVCMFWNYRAPKNPVTGFFGSALFGAKYLVESLEGIMLKNKVGSFKEIEVVDNLVLPNTNLSTISSDFADVITILFSICAVILLLCALIFYYTSNKIFVDFVNYRLATQNLKNILKRRVIEKTKTQIDVENLELSE</sequence>
<feature type="transmembrane region" description="Helical" evidence="1">
    <location>
        <begin position="162"/>
        <end position="181"/>
    </location>
</feature>
<feature type="transmembrane region" description="Helical" evidence="1">
    <location>
        <begin position="429"/>
        <end position="450"/>
    </location>
</feature>
<dbReference type="InterPro" id="IPR050046">
    <property type="entry name" value="MSF_cation_mollicutes"/>
</dbReference>
<keyword evidence="3" id="KW-1185">Reference proteome</keyword>
<feature type="transmembrane region" description="Helical" evidence="1">
    <location>
        <begin position="238"/>
        <end position="256"/>
    </location>
</feature>
<evidence type="ECO:0000256" key="1">
    <source>
        <dbReference type="SAM" id="Phobius"/>
    </source>
</evidence>
<protein>
    <submittedName>
        <fullName evidence="2">Uncharacterized protein</fullName>
    </submittedName>
</protein>
<feature type="transmembrane region" description="Helical" evidence="1">
    <location>
        <begin position="69"/>
        <end position="90"/>
    </location>
</feature>
<feature type="transmembrane region" description="Helical" evidence="1">
    <location>
        <begin position="130"/>
        <end position="150"/>
    </location>
</feature>
<reference evidence="2 3" key="1">
    <citation type="submission" date="2019-08" db="EMBL/GenBank/DDBJ databases">
        <title>Complete genome sequence of Spiroplasma chinense CCH (DSM 19755).</title>
        <authorList>
            <person name="Shen H.-Y."/>
            <person name="Lin Y.-C."/>
            <person name="Chou L."/>
            <person name="Kuo C.-H."/>
        </authorList>
    </citation>
    <scope>NUCLEOTIDE SEQUENCE [LARGE SCALE GENOMIC DNA]</scope>
    <source>
        <strain evidence="2 3">CCH</strain>
    </source>
</reference>
<keyword evidence="1" id="KW-1133">Transmembrane helix</keyword>
<proteinExistence type="predicted"/>
<dbReference type="AlphaFoldDB" id="A0A5B9Y469"/>
<feature type="transmembrane region" description="Helical" evidence="1">
    <location>
        <begin position="193"/>
        <end position="213"/>
    </location>
</feature>
<dbReference type="SUPFAM" id="SSF103473">
    <property type="entry name" value="MFS general substrate transporter"/>
    <property type="match status" value="1"/>
</dbReference>
<feature type="transmembrane region" description="Helical" evidence="1">
    <location>
        <begin position="34"/>
        <end position="57"/>
    </location>
</feature>
<feature type="transmembrane region" description="Helical" evidence="1">
    <location>
        <begin position="102"/>
        <end position="124"/>
    </location>
</feature>
<feature type="transmembrane region" description="Helical" evidence="1">
    <location>
        <begin position="371"/>
        <end position="388"/>
    </location>
</feature>
<dbReference type="KEGG" id="schi:SCHIN_v1c03980"/>
<accession>A0A5B9Y469</accession>
<gene>
    <name evidence="2" type="ORF">SCHIN_v1c03980</name>
</gene>
<dbReference type="InterPro" id="IPR036259">
    <property type="entry name" value="MFS_trans_sf"/>
</dbReference>
<evidence type="ECO:0000313" key="2">
    <source>
        <dbReference type="EMBL" id="QEH61595.1"/>
    </source>
</evidence>
<dbReference type="EMBL" id="CP043026">
    <property type="protein sequence ID" value="QEH61595.1"/>
    <property type="molecule type" value="Genomic_DNA"/>
</dbReference>